<dbReference type="Gene3D" id="2.60.40.2090">
    <property type="match status" value="1"/>
</dbReference>
<keyword evidence="7" id="KW-0449">Lipoprotein</keyword>
<reference evidence="8 9" key="1">
    <citation type="journal article" date="2019" name="Nat. Med.">
        <title>A library of human gut bacterial isolates paired with longitudinal multiomics data enables mechanistic microbiome research.</title>
        <authorList>
            <person name="Poyet M."/>
            <person name="Groussin M."/>
            <person name="Gibbons S.M."/>
            <person name="Avila-Pacheco J."/>
            <person name="Jiang X."/>
            <person name="Kearney S.M."/>
            <person name="Perrotta A.R."/>
            <person name="Berdy B."/>
            <person name="Zhao S."/>
            <person name="Lieberman T.D."/>
            <person name="Swanson P.K."/>
            <person name="Smith M."/>
            <person name="Roesemann S."/>
            <person name="Alexander J.E."/>
            <person name="Rich S.A."/>
            <person name="Livny J."/>
            <person name="Vlamakis H."/>
            <person name="Clish C."/>
            <person name="Bullock K."/>
            <person name="Deik A."/>
            <person name="Scott J."/>
            <person name="Pierce K.A."/>
            <person name="Xavier R.J."/>
            <person name="Alm E.J."/>
        </authorList>
    </citation>
    <scope>NUCLEOTIDE SEQUENCE [LARGE SCALE GENOMIC DNA]</scope>
    <source>
        <strain evidence="8 9">BIOML-A106</strain>
    </source>
</reference>
<name>A0A5M5PH28_BACFG</name>
<evidence type="ECO:0000313" key="9">
    <source>
        <dbReference type="Proteomes" id="UP000479773"/>
    </source>
</evidence>
<comment type="subcellular location">
    <subcellularLocation>
        <location evidence="1">Cell outer membrane</location>
    </subcellularLocation>
</comment>
<evidence type="ECO:0000256" key="3">
    <source>
        <dbReference type="ARBA" id="ARBA00022729"/>
    </source>
</evidence>
<dbReference type="AlphaFoldDB" id="A0A5M5PH28"/>
<accession>A0A5M5PH28</accession>
<protein>
    <submittedName>
        <fullName evidence="8">FimB/Mfa2 family fimbrial subunit</fullName>
    </submittedName>
</protein>
<evidence type="ECO:0000256" key="7">
    <source>
        <dbReference type="ARBA" id="ARBA00023288"/>
    </source>
</evidence>
<dbReference type="Proteomes" id="UP000479773">
    <property type="component" value="Unassembled WGS sequence"/>
</dbReference>
<dbReference type="PROSITE" id="PS51257">
    <property type="entry name" value="PROKAR_LIPOPROTEIN"/>
    <property type="match status" value="1"/>
</dbReference>
<proteinExistence type="inferred from homology"/>
<gene>
    <name evidence="8" type="ORF">F3B44_15760</name>
</gene>
<dbReference type="InterPro" id="IPR014941">
    <property type="entry name" value="FimB/Mfa2/Mfa3"/>
</dbReference>
<evidence type="ECO:0000256" key="4">
    <source>
        <dbReference type="ARBA" id="ARBA00023136"/>
    </source>
</evidence>
<keyword evidence="3" id="KW-0732">Signal</keyword>
<keyword evidence="4" id="KW-0472">Membrane</keyword>
<evidence type="ECO:0000256" key="5">
    <source>
        <dbReference type="ARBA" id="ARBA00023139"/>
    </source>
</evidence>
<evidence type="ECO:0000256" key="2">
    <source>
        <dbReference type="ARBA" id="ARBA00007248"/>
    </source>
</evidence>
<evidence type="ECO:0000256" key="6">
    <source>
        <dbReference type="ARBA" id="ARBA00023237"/>
    </source>
</evidence>
<keyword evidence="5" id="KW-0564">Palmitate</keyword>
<evidence type="ECO:0000313" key="8">
    <source>
        <dbReference type="EMBL" id="KAA4750693.1"/>
    </source>
</evidence>
<dbReference type="Pfam" id="PF08842">
    <property type="entry name" value="Mfa2"/>
    <property type="match status" value="1"/>
</dbReference>
<dbReference type="EMBL" id="VWEQ01000014">
    <property type="protein sequence ID" value="KAA4750693.1"/>
    <property type="molecule type" value="Genomic_DNA"/>
</dbReference>
<keyword evidence="6" id="KW-0998">Cell outer membrane</keyword>
<comment type="caution">
    <text evidence="8">The sequence shown here is derived from an EMBL/GenBank/DDBJ whole genome shotgun (WGS) entry which is preliminary data.</text>
</comment>
<organism evidence="8 9">
    <name type="scientific">Bacteroides fragilis</name>
    <dbReference type="NCBI Taxonomy" id="817"/>
    <lineage>
        <taxon>Bacteria</taxon>
        <taxon>Pseudomonadati</taxon>
        <taxon>Bacteroidota</taxon>
        <taxon>Bacteroidia</taxon>
        <taxon>Bacteroidales</taxon>
        <taxon>Bacteroidaceae</taxon>
        <taxon>Bacteroides</taxon>
    </lineage>
</organism>
<sequence>MRCISVKIVILTVLFFMQSCIREDTSDCITSALRLSFRYTLNNQNSDLFGSEVHQVAAYIFDAEGKYIGSYLETGDKLISKYIMTIPLPEGSYQAIVFCDNLNTFSAGWVDRETNLFYGELQPEITTVADFRVMLKNKEGTDGYLVPESVPGDLYAGYIVNALSTYNVSDITNVNLMKDTKNIKIKISGLNSLTRSTIIPEVYVTAKNGRYKSDNSIDTLHRALKYIPHSTSVTNDTINSELKNMRLMAGHKPMLVIKHPVTSGYLFNQDITELILSNPKYASQEDIDREDSFVFEVNFNREDNDLVISVSINGWEVNTVVPVDD</sequence>
<evidence type="ECO:0000256" key="1">
    <source>
        <dbReference type="ARBA" id="ARBA00004442"/>
    </source>
</evidence>
<comment type="similarity">
    <text evidence="2">Belongs to the bacteroidetes fimbrillin superfamily. FimB/Mfa2 family.</text>
</comment>
<dbReference type="GO" id="GO:0009279">
    <property type="term" value="C:cell outer membrane"/>
    <property type="evidence" value="ECO:0007669"/>
    <property type="project" value="UniProtKB-SubCell"/>
</dbReference>
<dbReference type="Gene3D" id="2.60.40.2100">
    <property type="match status" value="1"/>
</dbReference>